<accession>A0ABD3EHN7</accession>
<comment type="caution">
    <text evidence="2">The sequence shown here is derived from an EMBL/GenBank/DDBJ whole genome shotgun (WGS) entry which is preliminary data.</text>
</comment>
<name>A0ABD3EHN7_9LAMI</name>
<keyword evidence="3" id="KW-1185">Reference proteome</keyword>
<sequence>MDFSISGILNPSQPEREAELFEKRSPNGPSSSDFAIPRPIFYC</sequence>
<reference evidence="3" key="1">
    <citation type="journal article" date="2024" name="IScience">
        <title>Strigolactones Initiate the Formation of Haustorium-like Structures in Castilleja.</title>
        <authorList>
            <person name="Buerger M."/>
            <person name="Peterson D."/>
            <person name="Chory J."/>
        </authorList>
    </citation>
    <scope>NUCLEOTIDE SEQUENCE [LARGE SCALE GENOMIC DNA]</scope>
</reference>
<evidence type="ECO:0000313" key="2">
    <source>
        <dbReference type="EMBL" id="KAL3652704.1"/>
    </source>
</evidence>
<evidence type="ECO:0000313" key="3">
    <source>
        <dbReference type="Proteomes" id="UP001632038"/>
    </source>
</evidence>
<dbReference type="EMBL" id="JAVIJP010000005">
    <property type="protein sequence ID" value="KAL3652704.1"/>
    <property type="molecule type" value="Genomic_DNA"/>
</dbReference>
<protein>
    <submittedName>
        <fullName evidence="2">Uncharacterized protein</fullName>
    </submittedName>
</protein>
<dbReference type="AlphaFoldDB" id="A0ABD3EHN7"/>
<gene>
    <name evidence="2" type="ORF">CASFOL_002385</name>
</gene>
<proteinExistence type="predicted"/>
<feature type="compositionally biased region" description="Basic and acidic residues" evidence="1">
    <location>
        <begin position="14"/>
        <end position="25"/>
    </location>
</feature>
<dbReference type="Proteomes" id="UP001632038">
    <property type="component" value="Unassembled WGS sequence"/>
</dbReference>
<organism evidence="2 3">
    <name type="scientific">Castilleja foliolosa</name>
    <dbReference type="NCBI Taxonomy" id="1961234"/>
    <lineage>
        <taxon>Eukaryota</taxon>
        <taxon>Viridiplantae</taxon>
        <taxon>Streptophyta</taxon>
        <taxon>Embryophyta</taxon>
        <taxon>Tracheophyta</taxon>
        <taxon>Spermatophyta</taxon>
        <taxon>Magnoliopsida</taxon>
        <taxon>eudicotyledons</taxon>
        <taxon>Gunneridae</taxon>
        <taxon>Pentapetalae</taxon>
        <taxon>asterids</taxon>
        <taxon>lamiids</taxon>
        <taxon>Lamiales</taxon>
        <taxon>Orobanchaceae</taxon>
        <taxon>Pedicularideae</taxon>
        <taxon>Castillejinae</taxon>
        <taxon>Castilleja</taxon>
    </lineage>
</organism>
<evidence type="ECO:0000256" key="1">
    <source>
        <dbReference type="SAM" id="MobiDB-lite"/>
    </source>
</evidence>
<feature type="region of interest" description="Disordered" evidence="1">
    <location>
        <begin position="1"/>
        <end position="38"/>
    </location>
</feature>